<proteinExistence type="predicted"/>
<dbReference type="PRINTS" id="PR00455">
    <property type="entry name" value="HTHTETR"/>
</dbReference>
<name>A0A0A2UUH4_9BACI</name>
<comment type="caution">
    <text evidence="5">The sequence shown here is derived from an EMBL/GenBank/DDBJ whole genome shotgun (WGS) entry which is preliminary data.</text>
</comment>
<dbReference type="PANTHER" id="PTHR43479:SF11">
    <property type="entry name" value="ACREF_ENVCD OPERON REPRESSOR-RELATED"/>
    <property type="match status" value="1"/>
</dbReference>
<keyword evidence="6" id="KW-1185">Reference proteome</keyword>
<dbReference type="Proteomes" id="UP000030153">
    <property type="component" value="Unassembled WGS sequence"/>
</dbReference>
<dbReference type="Pfam" id="PF00440">
    <property type="entry name" value="TetR_N"/>
    <property type="match status" value="1"/>
</dbReference>
<dbReference type="InterPro" id="IPR001647">
    <property type="entry name" value="HTH_TetR"/>
</dbReference>
<sequence length="212" mass="25522">MTKSSTRQKVMDAACLLFYTKGYTGTSVRDIAAKAKVNVSLISYHFTNKQGLLEHLMVQYFEPYIELLEQQRDSNQRLSSQERLRKMIEVIIQYKKEHHQFTCFIHRELTLDNVLVREMMVTYLAKEKYILFKLFKDSLKHTRVKQMQIKHLFLQFKGMLMMPFLMPYEMREHVLWDQSPEFFVKQYTETIMHWLEHVYHSGGLPPKRESIM</sequence>
<dbReference type="EMBL" id="AVBG01000015">
    <property type="protein sequence ID" value="KGP90161.1"/>
    <property type="molecule type" value="Genomic_DNA"/>
</dbReference>
<dbReference type="InterPro" id="IPR050624">
    <property type="entry name" value="HTH-type_Tx_Regulator"/>
</dbReference>
<dbReference type="AlphaFoldDB" id="A0A0A2UUH4"/>
<feature type="domain" description="HTH tetR-type" evidence="4">
    <location>
        <begin position="4"/>
        <end position="64"/>
    </location>
</feature>
<evidence type="ECO:0000256" key="3">
    <source>
        <dbReference type="PROSITE-ProRule" id="PRU00335"/>
    </source>
</evidence>
<accession>A0A0A2UUH4</accession>
<dbReference type="NCBIfam" id="NF037937">
    <property type="entry name" value="septum_RefZ"/>
    <property type="match status" value="1"/>
</dbReference>
<dbReference type="STRING" id="1385513.N780_06325"/>
<evidence type="ECO:0000313" key="6">
    <source>
        <dbReference type="Proteomes" id="UP000030153"/>
    </source>
</evidence>
<dbReference type="OrthoDB" id="9789566at2"/>
<dbReference type="PROSITE" id="PS50977">
    <property type="entry name" value="HTH_TETR_2"/>
    <property type="match status" value="1"/>
</dbReference>
<feature type="DNA-binding region" description="H-T-H motif" evidence="3">
    <location>
        <begin position="27"/>
        <end position="46"/>
    </location>
</feature>
<dbReference type="PANTHER" id="PTHR43479">
    <property type="entry name" value="ACREF/ENVCD OPERON REPRESSOR-RELATED"/>
    <property type="match status" value="1"/>
</dbReference>
<evidence type="ECO:0000256" key="1">
    <source>
        <dbReference type="ARBA" id="ARBA00022491"/>
    </source>
</evidence>
<evidence type="ECO:0000256" key="2">
    <source>
        <dbReference type="ARBA" id="ARBA00023125"/>
    </source>
</evidence>
<reference evidence="5 6" key="1">
    <citation type="submission" date="2013-08" db="EMBL/GenBank/DDBJ databases">
        <title>Genome of Pontibacillus chungwhensis.</title>
        <authorList>
            <person name="Wang Q."/>
            <person name="Wang G."/>
        </authorList>
    </citation>
    <scope>NUCLEOTIDE SEQUENCE [LARGE SCALE GENOMIC DNA]</scope>
    <source>
        <strain evidence="5 6">BH030062</strain>
    </source>
</reference>
<keyword evidence="2 3" id="KW-0238">DNA-binding</keyword>
<dbReference type="Gene3D" id="1.10.357.10">
    <property type="entry name" value="Tetracycline Repressor, domain 2"/>
    <property type="match status" value="1"/>
</dbReference>
<dbReference type="InterPro" id="IPR009057">
    <property type="entry name" value="Homeodomain-like_sf"/>
</dbReference>
<dbReference type="RefSeq" id="WP_036786472.1">
    <property type="nucleotide sequence ID" value="NZ_AVBG01000015.1"/>
</dbReference>
<keyword evidence="1" id="KW-0678">Repressor</keyword>
<dbReference type="GO" id="GO:0003677">
    <property type="term" value="F:DNA binding"/>
    <property type="evidence" value="ECO:0007669"/>
    <property type="project" value="UniProtKB-UniRule"/>
</dbReference>
<organism evidence="5 6">
    <name type="scientific">Pontibacillus chungwhensis BH030062</name>
    <dbReference type="NCBI Taxonomy" id="1385513"/>
    <lineage>
        <taxon>Bacteria</taxon>
        <taxon>Bacillati</taxon>
        <taxon>Bacillota</taxon>
        <taxon>Bacilli</taxon>
        <taxon>Bacillales</taxon>
        <taxon>Bacillaceae</taxon>
        <taxon>Pontibacillus</taxon>
    </lineage>
</organism>
<evidence type="ECO:0000313" key="5">
    <source>
        <dbReference type="EMBL" id="KGP90161.1"/>
    </source>
</evidence>
<dbReference type="eggNOG" id="COG1309">
    <property type="taxonomic scope" value="Bacteria"/>
</dbReference>
<dbReference type="SUPFAM" id="SSF46689">
    <property type="entry name" value="Homeodomain-like"/>
    <property type="match status" value="1"/>
</dbReference>
<protein>
    <submittedName>
        <fullName evidence="5">Transcriptional regulator</fullName>
    </submittedName>
</protein>
<gene>
    <name evidence="5" type="ORF">N780_06325</name>
</gene>
<evidence type="ECO:0000259" key="4">
    <source>
        <dbReference type="PROSITE" id="PS50977"/>
    </source>
</evidence>